<feature type="compositionally biased region" description="Polar residues" evidence="1">
    <location>
        <begin position="62"/>
        <end position="71"/>
    </location>
</feature>
<dbReference type="Proteomes" id="UP001516400">
    <property type="component" value="Unassembled WGS sequence"/>
</dbReference>
<reference evidence="2 3" key="1">
    <citation type="journal article" date="2021" name="BMC Biol.">
        <title>Horizontally acquired antibacterial genes associated with adaptive radiation of ladybird beetles.</title>
        <authorList>
            <person name="Li H.S."/>
            <person name="Tang X.F."/>
            <person name="Huang Y.H."/>
            <person name="Xu Z.Y."/>
            <person name="Chen M.L."/>
            <person name="Du X.Y."/>
            <person name="Qiu B.Y."/>
            <person name="Chen P.T."/>
            <person name="Zhang W."/>
            <person name="Slipinski A."/>
            <person name="Escalona H.E."/>
            <person name="Waterhouse R.M."/>
            <person name="Zwick A."/>
            <person name="Pang H."/>
        </authorList>
    </citation>
    <scope>NUCLEOTIDE SEQUENCE [LARGE SCALE GENOMIC DNA]</scope>
    <source>
        <strain evidence="2">SYSU2018</strain>
    </source>
</reference>
<evidence type="ECO:0000256" key="1">
    <source>
        <dbReference type="SAM" id="MobiDB-lite"/>
    </source>
</evidence>
<accession>A0ABD2N8Y3</accession>
<evidence type="ECO:0000313" key="2">
    <source>
        <dbReference type="EMBL" id="KAL3274676.1"/>
    </source>
</evidence>
<feature type="compositionally biased region" description="Polar residues" evidence="1">
    <location>
        <begin position="102"/>
        <end position="112"/>
    </location>
</feature>
<comment type="caution">
    <text evidence="2">The sequence shown here is derived from an EMBL/GenBank/DDBJ whole genome shotgun (WGS) entry which is preliminary data.</text>
</comment>
<proteinExistence type="predicted"/>
<feature type="compositionally biased region" description="Low complexity" evidence="1">
    <location>
        <begin position="83"/>
        <end position="101"/>
    </location>
</feature>
<dbReference type="AlphaFoldDB" id="A0ABD2N8Y3"/>
<evidence type="ECO:0000313" key="3">
    <source>
        <dbReference type="Proteomes" id="UP001516400"/>
    </source>
</evidence>
<dbReference type="EMBL" id="JABFTP020000062">
    <property type="protein sequence ID" value="KAL3274676.1"/>
    <property type="molecule type" value="Genomic_DNA"/>
</dbReference>
<sequence length="133" mass="14943">MDEPMTMSPLMFLLKLAWDCRYRIPLIITIGFMALDIRMQFELNVQTRRVRRVSVRSARSSNPSDLNTSDSPDALELDDSWMSAEDVNNSSDSESNSPHDSGPSNFHNHDNAGNQSILANILQTNLESLSSQI</sequence>
<protein>
    <submittedName>
        <fullName evidence="2">Uncharacterized protein</fullName>
    </submittedName>
</protein>
<organism evidence="2 3">
    <name type="scientific">Cryptolaemus montrouzieri</name>
    <dbReference type="NCBI Taxonomy" id="559131"/>
    <lineage>
        <taxon>Eukaryota</taxon>
        <taxon>Metazoa</taxon>
        <taxon>Ecdysozoa</taxon>
        <taxon>Arthropoda</taxon>
        <taxon>Hexapoda</taxon>
        <taxon>Insecta</taxon>
        <taxon>Pterygota</taxon>
        <taxon>Neoptera</taxon>
        <taxon>Endopterygota</taxon>
        <taxon>Coleoptera</taxon>
        <taxon>Polyphaga</taxon>
        <taxon>Cucujiformia</taxon>
        <taxon>Coccinelloidea</taxon>
        <taxon>Coccinellidae</taxon>
        <taxon>Scymninae</taxon>
        <taxon>Scymnini</taxon>
        <taxon>Cryptolaemus</taxon>
    </lineage>
</organism>
<keyword evidence="3" id="KW-1185">Reference proteome</keyword>
<feature type="region of interest" description="Disordered" evidence="1">
    <location>
        <begin position="52"/>
        <end position="112"/>
    </location>
</feature>
<name>A0ABD2N8Y3_9CUCU</name>
<gene>
    <name evidence="2" type="ORF">HHI36_016055</name>
</gene>